<protein>
    <submittedName>
        <fullName evidence="2">Salivary gland secretion 1</fullName>
    </submittedName>
</protein>
<gene>
    <name evidence="2" type="ORF">AAT19DRAFT_13803</name>
</gene>
<evidence type="ECO:0000313" key="2">
    <source>
        <dbReference type="EMBL" id="PRQ74781.1"/>
    </source>
</evidence>
<sequence>MTEGLRRTTLGVTHSQGHLHVTQDEPKPLPRRLKPSFSSSRLFQRTAPYSLLWTQGILSLLLPLPRLAMPRNFFRRDSTTEETARRLAIQRRIEALVYHLDESVNWRHFVPGADRAWKGQYIWHEHDPHTVSVANAGIILSLEVANASVPVLGPPLLPTQGESITLNNADEWTYQDYGFSAQKKTRILRKTEWLLRDKRNPRNPPIFVVFRLLNPGASFLASPLSWPTAHDLVNADNGFSTEPHPCSLRVAPKPPSYFNDHSQVERRDLSPTAPPYTETHSRSKANWNDEDKALFALRVKAFLGVHGRKVRFRGALTDDTPLRIEYSTDTHDAVTITNGGVWRAIIPFVPGRSNRVPLLTDLEKGVRVYAYVLPGTDRTGAGSLEVKYRGEGWDPRLSTLASDEWTYQFRSGHSHTNRPDALHQTTETDWIVTSQAGDRQPTAVRFVAPTNPFMPGERGEEGIRTAHVFSIRKPRL</sequence>
<proteinExistence type="predicted"/>
<comment type="caution">
    <text evidence="2">The sequence shown here is derived from an EMBL/GenBank/DDBJ whole genome shotgun (WGS) entry which is preliminary data.</text>
</comment>
<dbReference type="EMBL" id="LCTV02000005">
    <property type="protein sequence ID" value="PRQ74781.1"/>
    <property type="molecule type" value="Genomic_DNA"/>
</dbReference>
<dbReference type="AlphaFoldDB" id="A0A2T0A9T9"/>
<feature type="region of interest" description="Disordered" evidence="1">
    <location>
        <begin position="1"/>
        <end position="29"/>
    </location>
</feature>
<name>A0A2T0A9T9_RHOTO</name>
<dbReference type="Proteomes" id="UP000239560">
    <property type="component" value="Unassembled WGS sequence"/>
</dbReference>
<dbReference type="OrthoDB" id="2519878at2759"/>
<organism evidence="2 3">
    <name type="scientific">Rhodotorula toruloides</name>
    <name type="common">Yeast</name>
    <name type="synonym">Rhodosporidium toruloides</name>
    <dbReference type="NCBI Taxonomy" id="5286"/>
    <lineage>
        <taxon>Eukaryota</taxon>
        <taxon>Fungi</taxon>
        <taxon>Dikarya</taxon>
        <taxon>Basidiomycota</taxon>
        <taxon>Pucciniomycotina</taxon>
        <taxon>Microbotryomycetes</taxon>
        <taxon>Sporidiobolales</taxon>
        <taxon>Sporidiobolaceae</taxon>
        <taxon>Rhodotorula</taxon>
    </lineage>
</organism>
<reference evidence="2 3" key="1">
    <citation type="journal article" date="2018" name="Elife">
        <title>Functional genomics of lipid metabolism in the oleaginous yeast Rhodosporidium toruloides.</title>
        <authorList>
            <person name="Coradetti S.T."/>
            <person name="Pinel D."/>
            <person name="Geiselman G."/>
            <person name="Ito M."/>
            <person name="Mondo S."/>
            <person name="Reilly M.C."/>
            <person name="Cheng Y.F."/>
            <person name="Bauer S."/>
            <person name="Grigoriev I."/>
            <person name="Gladden J.M."/>
            <person name="Simmons B.A."/>
            <person name="Brem R."/>
            <person name="Arkin A.P."/>
            <person name="Skerker J.M."/>
        </authorList>
    </citation>
    <scope>NUCLEOTIDE SEQUENCE [LARGE SCALE GENOMIC DNA]</scope>
    <source>
        <strain evidence="2 3">NBRC 0880</strain>
    </source>
</reference>
<evidence type="ECO:0000313" key="3">
    <source>
        <dbReference type="Proteomes" id="UP000239560"/>
    </source>
</evidence>
<evidence type="ECO:0000256" key="1">
    <source>
        <dbReference type="SAM" id="MobiDB-lite"/>
    </source>
</evidence>
<accession>A0A2T0A9T9</accession>